<reference evidence="11" key="1">
    <citation type="submission" date="2022-11" db="EMBL/GenBank/DDBJ databases">
        <title>Centuries of genome instability and evolution in soft-shell clam transmissible cancer (bioRxiv).</title>
        <authorList>
            <person name="Hart S.F.M."/>
            <person name="Yonemitsu M.A."/>
            <person name="Giersch R.M."/>
            <person name="Beal B.F."/>
            <person name="Arriagada G."/>
            <person name="Davis B.W."/>
            <person name="Ostrander E.A."/>
            <person name="Goff S.P."/>
            <person name="Metzger M.J."/>
        </authorList>
    </citation>
    <scope>NUCLEOTIDE SEQUENCE</scope>
    <source>
        <strain evidence="11">MELC-2E11</strain>
        <tissue evidence="11">Siphon/mantle</tissue>
    </source>
</reference>
<organism evidence="11 12">
    <name type="scientific">Mya arenaria</name>
    <name type="common">Soft-shell clam</name>
    <dbReference type="NCBI Taxonomy" id="6604"/>
    <lineage>
        <taxon>Eukaryota</taxon>
        <taxon>Metazoa</taxon>
        <taxon>Spiralia</taxon>
        <taxon>Lophotrochozoa</taxon>
        <taxon>Mollusca</taxon>
        <taxon>Bivalvia</taxon>
        <taxon>Autobranchia</taxon>
        <taxon>Heteroconchia</taxon>
        <taxon>Euheterodonta</taxon>
        <taxon>Imparidentia</taxon>
        <taxon>Neoheterodontei</taxon>
        <taxon>Myida</taxon>
        <taxon>Myoidea</taxon>
        <taxon>Myidae</taxon>
        <taxon>Mya</taxon>
    </lineage>
</organism>
<feature type="compositionally biased region" description="Polar residues" evidence="10">
    <location>
        <begin position="247"/>
        <end position="260"/>
    </location>
</feature>
<feature type="compositionally biased region" description="Low complexity" evidence="10">
    <location>
        <begin position="296"/>
        <end position="307"/>
    </location>
</feature>
<feature type="compositionally biased region" description="Polar residues" evidence="10">
    <location>
        <begin position="308"/>
        <end position="330"/>
    </location>
</feature>
<feature type="binding site" evidence="8">
    <location>
        <position position="46"/>
    </location>
    <ligand>
        <name>Zn(2+)</name>
        <dbReference type="ChEBI" id="CHEBI:29105"/>
    </ligand>
</feature>
<keyword evidence="12" id="KW-1185">Reference proteome</keyword>
<dbReference type="EMBL" id="CP111017">
    <property type="protein sequence ID" value="WAR07196.1"/>
    <property type="molecule type" value="Genomic_DNA"/>
</dbReference>
<dbReference type="PANTHER" id="PTHR12111:SF1">
    <property type="entry name" value="SPLICING FACTOR YJU2"/>
    <property type="match status" value="1"/>
</dbReference>
<accession>A0ABY7EJ38</accession>
<dbReference type="Proteomes" id="UP001164746">
    <property type="component" value="Chromosome 6"/>
</dbReference>
<evidence type="ECO:0000313" key="12">
    <source>
        <dbReference type="Proteomes" id="UP001164746"/>
    </source>
</evidence>
<feature type="binding site" evidence="8">
    <location>
        <position position="43"/>
    </location>
    <ligand>
        <name>Zn(2+)</name>
        <dbReference type="ChEBI" id="CHEBI:29105"/>
    </ligand>
</feature>
<keyword evidence="7 8" id="KW-0539">Nucleus</keyword>
<evidence type="ECO:0000256" key="10">
    <source>
        <dbReference type="SAM" id="MobiDB-lite"/>
    </source>
</evidence>
<evidence type="ECO:0000256" key="8">
    <source>
        <dbReference type="HAMAP-Rule" id="MF_03226"/>
    </source>
</evidence>
<comment type="subcellular location">
    <subcellularLocation>
        <location evidence="1 8">Nucleus</location>
    </subcellularLocation>
</comment>
<evidence type="ECO:0000313" key="11">
    <source>
        <dbReference type="EMBL" id="WAR07196.1"/>
    </source>
</evidence>
<dbReference type="HAMAP" id="MF_03226">
    <property type="entry name" value="YJU2"/>
    <property type="match status" value="1"/>
</dbReference>
<dbReference type="PANTHER" id="PTHR12111">
    <property type="entry name" value="SPLICING FACTOR YJU2"/>
    <property type="match status" value="1"/>
</dbReference>
<keyword evidence="9" id="KW-0175">Coiled coil</keyword>
<evidence type="ECO:0000256" key="6">
    <source>
        <dbReference type="ARBA" id="ARBA00023187"/>
    </source>
</evidence>
<comment type="function">
    <text evidence="8">Part of the spliceosome which catalyzes two sequential transesterification reactions, first the excision of the non-coding intron from pre-mRNA and then the ligation of the coding exons to form the mature mRNA. Plays a role in stabilizing the structure of the spliceosome catalytic core and docking of the branch helix into the active site, producing 5'-exon and lariat intron-3'-intermediates.</text>
</comment>
<keyword evidence="6" id="KW-0508">mRNA splicing</keyword>
<keyword evidence="3 8" id="KW-0479">Metal-binding</keyword>
<gene>
    <name evidence="11" type="ORF">MAR_017154</name>
</gene>
<feature type="binding site" evidence="8">
    <location>
        <position position="83"/>
    </location>
    <ligand>
        <name>Zn(2+)</name>
        <dbReference type="ChEBI" id="CHEBI:29105"/>
    </ligand>
</feature>
<feature type="binding site" evidence="8">
    <location>
        <position position="80"/>
    </location>
    <ligand>
        <name>Zn(2+)</name>
        <dbReference type="ChEBI" id="CHEBI:29105"/>
    </ligand>
</feature>
<comment type="similarity">
    <text evidence="8">Belongs to the CWC16 family. YJU2 subfamily.</text>
</comment>
<sequence>MSERKVLNKYYPADYDPSKIPKGKRNRNATFNIRIMAPFNMRCNMCKEYIYKGKKFNSRKEDVMDEDYLGLRIFRFYIKCPRCVSEIAFKTDLVNTDYTLEAGAKRLFEAEKIAKDMAEKERKAKEEEELNPMTMLENRTKASQKEMDQIDSLEELREMNTRKNLVNTDEMIDTYRRYEKLLAQLQMEQEEQEIKDIFGGKDGLVVKRLNDSDEEEDQPRKKHATLSSTDKPTDILTEPAKPESKQKTPQVWQKSVGSLSSKQKLAGLVTVKKKAPLPTVSASPANPSGAVANIANSDYSTSSTDSNVHVTTRDNVTSEISNSERTVVNGSSATDAASTDTDTVKASSSTSRTDVSASGSGVKTATGAMGLGLLGAYGGSDSDSSESD</sequence>
<feature type="compositionally biased region" description="Low complexity" evidence="10">
    <location>
        <begin position="331"/>
        <end position="360"/>
    </location>
</feature>
<evidence type="ECO:0000256" key="9">
    <source>
        <dbReference type="SAM" id="Coils"/>
    </source>
</evidence>
<feature type="region of interest" description="Disordered" evidence="10">
    <location>
        <begin position="272"/>
        <end position="366"/>
    </location>
</feature>
<evidence type="ECO:0000256" key="2">
    <source>
        <dbReference type="ARBA" id="ARBA00022664"/>
    </source>
</evidence>
<keyword evidence="4 8" id="KW-0747">Spliceosome</keyword>
<proteinExistence type="inferred from homology"/>
<dbReference type="Pfam" id="PF04502">
    <property type="entry name" value="Saf4_Yju2"/>
    <property type="match status" value="1"/>
</dbReference>
<evidence type="ECO:0000256" key="5">
    <source>
        <dbReference type="ARBA" id="ARBA00022833"/>
    </source>
</evidence>
<dbReference type="InterPro" id="IPR007590">
    <property type="entry name" value="Saf4/Yju2"/>
</dbReference>
<keyword evidence="2" id="KW-0507">mRNA processing</keyword>
<feature type="region of interest" description="Disordered" evidence="10">
    <location>
        <begin position="210"/>
        <end position="260"/>
    </location>
</feature>
<name>A0ABY7EJ38_MYAAR</name>
<evidence type="ECO:0000256" key="3">
    <source>
        <dbReference type="ARBA" id="ARBA00022723"/>
    </source>
</evidence>
<dbReference type="InterPro" id="IPR043701">
    <property type="entry name" value="Yju2"/>
</dbReference>
<evidence type="ECO:0000256" key="7">
    <source>
        <dbReference type="ARBA" id="ARBA00023242"/>
    </source>
</evidence>
<feature type="coiled-coil region" evidence="9">
    <location>
        <begin position="168"/>
        <end position="195"/>
    </location>
</feature>
<evidence type="ECO:0000256" key="4">
    <source>
        <dbReference type="ARBA" id="ARBA00022728"/>
    </source>
</evidence>
<protein>
    <recommendedName>
        <fullName evidence="8">Splicing factor YJU2</fullName>
    </recommendedName>
</protein>
<evidence type="ECO:0000256" key="1">
    <source>
        <dbReference type="ARBA" id="ARBA00004123"/>
    </source>
</evidence>
<comment type="subunit">
    <text evidence="8">Component of the spliceosome. Present in the activated B complex, the catalytically activated B* complex which catalyzes the branching, the catalytic step 1 C complex catalyzing the exon ligation, and the postcatalytic P complex containing the ligated exons (mRNA) and the excised lariat intron.</text>
</comment>
<keyword evidence="5 8" id="KW-0862">Zinc</keyword>